<dbReference type="GO" id="GO:0005829">
    <property type="term" value="C:cytosol"/>
    <property type="evidence" value="ECO:0007669"/>
    <property type="project" value="TreeGrafter"/>
</dbReference>
<keyword evidence="2" id="KW-0805">Transcription regulation</keyword>
<name>A0A841IXB4_9SPHN</name>
<dbReference type="Pfam" id="PF03466">
    <property type="entry name" value="LysR_substrate"/>
    <property type="match status" value="1"/>
</dbReference>
<dbReference type="InterPro" id="IPR036390">
    <property type="entry name" value="WH_DNA-bd_sf"/>
</dbReference>
<keyword evidence="3" id="KW-0238">DNA-binding</keyword>
<evidence type="ECO:0000256" key="1">
    <source>
        <dbReference type="ARBA" id="ARBA00009437"/>
    </source>
</evidence>
<accession>A0A841IXB4</accession>
<dbReference type="PANTHER" id="PTHR30419">
    <property type="entry name" value="HTH-TYPE TRANSCRIPTIONAL REGULATOR YBHD"/>
    <property type="match status" value="1"/>
</dbReference>
<dbReference type="FunFam" id="1.10.10.10:FF:000001">
    <property type="entry name" value="LysR family transcriptional regulator"/>
    <property type="match status" value="1"/>
</dbReference>
<evidence type="ECO:0000256" key="3">
    <source>
        <dbReference type="ARBA" id="ARBA00023125"/>
    </source>
</evidence>
<protein>
    <submittedName>
        <fullName evidence="6">LysR family nitrogen assimilation transcriptional regulator</fullName>
    </submittedName>
</protein>
<evidence type="ECO:0000313" key="7">
    <source>
        <dbReference type="Proteomes" id="UP000552700"/>
    </source>
</evidence>
<proteinExistence type="inferred from homology"/>
<dbReference type="GO" id="GO:0003700">
    <property type="term" value="F:DNA-binding transcription factor activity"/>
    <property type="evidence" value="ECO:0007669"/>
    <property type="project" value="InterPro"/>
</dbReference>
<dbReference type="SUPFAM" id="SSF46785">
    <property type="entry name" value="Winged helix' DNA-binding domain"/>
    <property type="match status" value="1"/>
</dbReference>
<dbReference type="SUPFAM" id="SSF53850">
    <property type="entry name" value="Periplasmic binding protein-like II"/>
    <property type="match status" value="1"/>
</dbReference>
<dbReference type="InterPro" id="IPR036388">
    <property type="entry name" value="WH-like_DNA-bd_sf"/>
</dbReference>
<dbReference type="AlphaFoldDB" id="A0A841IXB4"/>
<evidence type="ECO:0000313" key="6">
    <source>
        <dbReference type="EMBL" id="MBB6123004.1"/>
    </source>
</evidence>
<gene>
    <name evidence="6" type="ORF">FHS92_000711</name>
</gene>
<comment type="caution">
    <text evidence="6">The sequence shown here is derived from an EMBL/GenBank/DDBJ whole genome shotgun (WGS) entry which is preliminary data.</text>
</comment>
<reference evidence="6 7" key="1">
    <citation type="submission" date="2020-08" db="EMBL/GenBank/DDBJ databases">
        <title>Genomic Encyclopedia of Type Strains, Phase IV (KMG-IV): sequencing the most valuable type-strain genomes for metagenomic binning, comparative biology and taxonomic classification.</title>
        <authorList>
            <person name="Goeker M."/>
        </authorList>
    </citation>
    <scope>NUCLEOTIDE SEQUENCE [LARGE SCALE GENOMIC DNA]</scope>
    <source>
        <strain evidence="6 7">DSM 102255</strain>
    </source>
</reference>
<dbReference type="InterPro" id="IPR000847">
    <property type="entry name" value="LysR_HTH_N"/>
</dbReference>
<evidence type="ECO:0000256" key="4">
    <source>
        <dbReference type="ARBA" id="ARBA00023163"/>
    </source>
</evidence>
<sequence length="304" mass="33526">MSMRHLEIFQQVTHHGGFNRAAAHLHIAQSALSRHVQQLESDLGVTLFERSGRGVQLTPAGEILSQRVDSLLRQFRQTRDELVAKADIPRGELAIGLPPSMQVIGTRLLAEYRKAHPDVELTIRVSTSIELREWLLSGHVDVAVFGILEPETVLESYPFQRDQVYAMGAAGSQLTGQQIDMKTLSTLPLILTSPPNSMRLLVDHAAQRLNLSLDVIMNVNSIPLLVDLVGDGLGYTALPSSAIGGLAKSGRFVCSPIKHMSYSWTVSNSRERPLSAAGRRFRAMVLDMADKRERVHALDDPLTD</sequence>
<dbReference type="Gene3D" id="1.10.10.10">
    <property type="entry name" value="Winged helix-like DNA-binding domain superfamily/Winged helix DNA-binding domain"/>
    <property type="match status" value="1"/>
</dbReference>
<evidence type="ECO:0000259" key="5">
    <source>
        <dbReference type="PROSITE" id="PS50931"/>
    </source>
</evidence>
<organism evidence="6 7">
    <name type="scientific">Sphingobium subterraneum</name>
    <dbReference type="NCBI Taxonomy" id="627688"/>
    <lineage>
        <taxon>Bacteria</taxon>
        <taxon>Pseudomonadati</taxon>
        <taxon>Pseudomonadota</taxon>
        <taxon>Alphaproteobacteria</taxon>
        <taxon>Sphingomonadales</taxon>
        <taxon>Sphingomonadaceae</taxon>
        <taxon>Sphingobium</taxon>
    </lineage>
</organism>
<evidence type="ECO:0000256" key="2">
    <source>
        <dbReference type="ARBA" id="ARBA00023015"/>
    </source>
</evidence>
<keyword evidence="4" id="KW-0804">Transcription</keyword>
<dbReference type="Proteomes" id="UP000552700">
    <property type="component" value="Unassembled WGS sequence"/>
</dbReference>
<dbReference type="EMBL" id="JACIJP010000001">
    <property type="protein sequence ID" value="MBB6123004.1"/>
    <property type="molecule type" value="Genomic_DNA"/>
</dbReference>
<dbReference type="Pfam" id="PF00126">
    <property type="entry name" value="HTH_1"/>
    <property type="match status" value="1"/>
</dbReference>
<dbReference type="Gene3D" id="3.40.190.290">
    <property type="match status" value="1"/>
</dbReference>
<dbReference type="InterPro" id="IPR005119">
    <property type="entry name" value="LysR_subst-bd"/>
</dbReference>
<dbReference type="InterPro" id="IPR050950">
    <property type="entry name" value="HTH-type_LysR_regulators"/>
</dbReference>
<dbReference type="PROSITE" id="PS50931">
    <property type="entry name" value="HTH_LYSR"/>
    <property type="match status" value="1"/>
</dbReference>
<feature type="domain" description="HTH lysR-type" evidence="5">
    <location>
        <begin position="1"/>
        <end position="58"/>
    </location>
</feature>
<dbReference type="PRINTS" id="PR00039">
    <property type="entry name" value="HTHLYSR"/>
</dbReference>
<dbReference type="GO" id="GO:0003677">
    <property type="term" value="F:DNA binding"/>
    <property type="evidence" value="ECO:0007669"/>
    <property type="project" value="UniProtKB-KW"/>
</dbReference>
<comment type="similarity">
    <text evidence="1">Belongs to the LysR transcriptional regulatory family.</text>
</comment>
<keyword evidence="7" id="KW-1185">Reference proteome</keyword>